<feature type="transmembrane region" description="Helical" evidence="3">
    <location>
        <begin position="138"/>
        <end position="161"/>
    </location>
</feature>
<keyword evidence="2" id="KW-0813">Transport</keyword>
<dbReference type="GO" id="GO:0015225">
    <property type="term" value="F:biotin transmembrane transporter activity"/>
    <property type="evidence" value="ECO:0007669"/>
    <property type="project" value="UniProtKB-UniRule"/>
</dbReference>
<dbReference type="InterPro" id="IPR003784">
    <property type="entry name" value="BioY"/>
</dbReference>
<dbReference type="RefSeq" id="WP_183416529.1">
    <property type="nucleotide sequence ID" value="NZ_JACHXA010000005.1"/>
</dbReference>
<keyword evidence="2 3" id="KW-0472">Membrane</keyword>
<evidence type="ECO:0000256" key="3">
    <source>
        <dbReference type="SAM" id="Phobius"/>
    </source>
</evidence>
<name>A0A839SS47_9PROT</name>
<keyword evidence="5" id="KW-1185">Reference proteome</keyword>
<dbReference type="PIRSF" id="PIRSF016661">
    <property type="entry name" value="BioY"/>
    <property type="match status" value="1"/>
</dbReference>
<evidence type="ECO:0000256" key="1">
    <source>
        <dbReference type="ARBA" id="ARBA00010692"/>
    </source>
</evidence>
<feature type="transmembrane region" description="Helical" evidence="3">
    <location>
        <begin position="25"/>
        <end position="47"/>
    </location>
</feature>
<reference evidence="4 5" key="1">
    <citation type="submission" date="2020-08" db="EMBL/GenBank/DDBJ databases">
        <title>Genomic Encyclopedia of Type Strains, Phase III (KMG-III): the genomes of soil and plant-associated and newly described type strains.</title>
        <authorList>
            <person name="Whitman W."/>
        </authorList>
    </citation>
    <scope>NUCLEOTIDE SEQUENCE [LARGE SCALE GENOMIC DNA]</scope>
    <source>
        <strain evidence="4 5">CECT 8803</strain>
    </source>
</reference>
<dbReference type="GO" id="GO:0005886">
    <property type="term" value="C:plasma membrane"/>
    <property type="evidence" value="ECO:0007669"/>
    <property type="project" value="UniProtKB-SubCell"/>
</dbReference>
<gene>
    <name evidence="4" type="ORF">FHR98_001993</name>
</gene>
<organism evidence="4 5">
    <name type="scientific">Limibacillus halophilus</name>
    <dbReference type="NCBI Taxonomy" id="1579333"/>
    <lineage>
        <taxon>Bacteria</taxon>
        <taxon>Pseudomonadati</taxon>
        <taxon>Pseudomonadota</taxon>
        <taxon>Alphaproteobacteria</taxon>
        <taxon>Rhodospirillales</taxon>
        <taxon>Rhodovibrionaceae</taxon>
        <taxon>Limibacillus</taxon>
    </lineage>
</organism>
<evidence type="ECO:0000256" key="2">
    <source>
        <dbReference type="PIRNR" id="PIRNR016661"/>
    </source>
</evidence>
<comment type="similarity">
    <text evidence="1 2">Belongs to the BioY family.</text>
</comment>
<comment type="subcellular location">
    <subcellularLocation>
        <location evidence="2">Cell membrane</location>
        <topology evidence="2">Multi-pass membrane protein</topology>
    </subcellularLocation>
</comment>
<dbReference type="EMBL" id="JACHXA010000005">
    <property type="protein sequence ID" value="MBB3065697.1"/>
    <property type="molecule type" value="Genomic_DNA"/>
</dbReference>
<accession>A0A839SS47</accession>
<protein>
    <recommendedName>
        <fullName evidence="2">Biotin transporter</fullName>
    </recommendedName>
</protein>
<keyword evidence="2" id="KW-1003">Cell membrane</keyword>
<dbReference type="Proteomes" id="UP000581135">
    <property type="component" value="Unassembled WGS sequence"/>
</dbReference>
<feature type="transmembrane region" description="Helical" evidence="3">
    <location>
        <begin position="173"/>
        <end position="192"/>
    </location>
</feature>
<dbReference type="Gene3D" id="1.10.1760.20">
    <property type="match status" value="1"/>
</dbReference>
<comment type="caution">
    <text evidence="4">The sequence shown here is derived from an EMBL/GenBank/DDBJ whole genome shotgun (WGS) entry which is preliminary data.</text>
</comment>
<evidence type="ECO:0000313" key="5">
    <source>
        <dbReference type="Proteomes" id="UP000581135"/>
    </source>
</evidence>
<dbReference type="PANTHER" id="PTHR34295">
    <property type="entry name" value="BIOTIN TRANSPORTER BIOY"/>
    <property type="match status" value="1"/>
</dbReference>
<feature type="transmembrane region" description="Helical" evidence="3">
    <location>
        <begin position="101"/>
        <end position="126"/>
    </location>
</feature>
<sequence>MTTYAAGQPALSAVIWPASDGASKAARALLLVVVGSLALAVSAKVKVPFYPVDMTMQTFVVMVLAMAYGWRLGMATVALYLAEGLMGLPVFTGTPERGLGLAYMLGTTGGYLVGMLVAAGIVGWLAERGFDRNVGSTLVAMMIGTFVIFALGLAWLASLIGFDKAITFGLMPFLYSEALKIALAAVLMPLAWKLMALR</sequence>
<proteinExistence type="inferred from homology"/>
<feature type="transmembrane region" description="Helical" evidence="3">
    <location>
        <begin position="59"/>
        <end position="81"/>
    </location>
</feature>
<dbReference type="Pfam" id="PF02632">
    <property type="entry name" value="BioY"/>
    <property type="match status" value="1"/>
</dbReference>
<keyword evidence="3" id="KW-0812">Transmembrane</keyword>
<dbReference type="PANTHER" id="PTHR34295:SF1">
    <property type="entry name" value="BIOTIN TRANSPORTER BIOY"/>
    <property type="match status" value="1"/>
</dbReference>
<dbReference type="AlphaFoldDB" id="A0A839SS47"/>
<evidence type="ECO:0000313" key="4">
    <source>
        <dbReference type="EMBL" id="MBB3065697.1"/>
    </source>
</evidence>
<keyword evidence="3" id="KW-1133">Transmembrane helix</keyword>